<protein>
    <recommendedName>
        <fullName evidence="4">K Homology domain-containing protein</fullName>
    </recommendedName>
</protein>
<dbReference type="Gene3D" id="3.30.1370.10">
    <property type="entry name" value="K Homology domain, type 1"/>
    <property type="match status" value="7"/>
</dbReference>
<dbReference type="GO" id="GO:0003729">
    <property type="term" value="F:mRNA binding"/>
    <property type="evidence" value="ECO:0007669"/>
    <property type="project" value="TreeGrafter"/>
</dbReference>
<dbReference type="PANTHER" id="PTHR10627:SF31">
    <property type="entry name" value="DODECA-SATELLITE-BINDING PROTEIN 1, ISOFORM A"/>
    <property type="match status" value="1"/>
</dbReference>
<feature type="domain" description="K Homology" evidence="4">
    <location>
        <begin position="220"/>
        <end position="292"/>
    </location>
</feature>
<feature type="domain" description="K Homology" evidence="4">
    <location>
        <begin position="641"/>
        <end position="705"/>
    </location>
</feature>
<feature type="domain" description="K Homology" evidence="4">
    <location>
        <begin position="963"/>
        <end position="1040"/>
    </location>
</feature>
<feature type="domain" description="K Homology" evidence="4">
    <location>
        <begin position="564"/>
        <end position="637"/>
    </location>
</feature>
<evidence type="ECO:0000259" key="4">
    <source>
        <dbReference type="SMART" id="SM00322"/>
    </source>
</evidence>
<feature type="region of interest" description="Disordered" evidence="3">
    <location>
        <begin position="1"/>
        <end position="85"/>
    </location>
</feature>
<dbReference type="EMBL" id="MU167234">
    <property type="protein sequence ID" value="KAG0148752.1"/>
    <property type="molecule type" value="Genomic_DNA"/>
</dbReference>
<evidence type="ECO:0000256" key="3">
    <source>
        <dbReference type="SAM" id="MobiDB-lite"/>
    </source>
</evidence>
<dbReference type="InterPro" id="IPR004087">
    <property type="entry name" value="KH_dom"/>
</dbReference>
<organism evidence="5 6">
    <name type="scientific">Cronartium quercuum f. sp. fusiforme G11</name>
    <dbReference type="NCBI Taxonomy" id="708437"/>
    <lineage>
        <taxon>Eukaryota</taxon>
        <taxon>Fungi</taxon>
        <taxon>Dikarya</taxon>
        <taxon>Basidiomycota</taxon>
        <taxon>Pucciniomycotina</taxon>
        <taxon>Pucciniomycetes</taxon>
        <taxon>Pucciniales</taxon>
        <taxon>Coleosporiaceae</taxon>
        <taxon>Cronartium</taxon>
    </lineage>
</organism>
<feature type="compositionally biased region" description="Polar residues" evidence="3">
    <location>
        <begin position="20"/>
        <end position="32"/>
    </location>
</feature>
<reference evidence="5" key="1">
    <citation type="submission" date="2013-11" db="EMBL/GenBank/DDBJ databases">
        <title>Genome sequence of the fusiform rust pathogen reveals effectors for host alternation and coevolution with pine.</title>
        <authorList>
            <consortium name="DOE Joint Genome Institute"/>
            <person name="Smith K."/>
            <person name="Pendleton A."/>
            <person name="Kubisiak T."/>
            <person name="Anderson C."/>
            <person name="Salamov A."/>
            <person name="Aerts A."/>
            <person name="Riley R."/>
            <person name="Clum A."/>
            <person name="Lindquist E."/>
            <person name="Ence D."/>
            <person name="Campbell M."/>
            <person name="Kronenberg Z."/>
            <person name="Feau N."/>
            <person name="Dhillon B."/>
            <person name="Hamelin R."/>
            <person name="Burleigh J."/>
            <person name="Smith J."/>
            <person name="Yandell M."/>
            <person name="Nelson C."/>
            <person name="Grigoriev I."/>
            <person name="Davis J."/>
        </authorList>
    </citation>
    <scope>NUCLEOTIDE SEQUENCE</scope>
    <source>
        <strain evidence="5">G11</strain>
    </source>
</reference>
<dbReference type="Proteomes" id="UP000886653">
    <property type="component" value="Unassembled WGS sequence"/>
</dbReference>
<proteinExistence type="predicted"/>
<dbReference type="OrthoDB" id="10027144at2759"/>
<feature type="domain" description="K Homology" evidence="4">
    <location>
        <begin position="1044"/>
        <end position="1131"/>
    </location>
</feature>
<feature type="compositionally biased region" description="Polar residues" evidence="3">
    <location>
        <begin position="1"/>
        <end position="11"/>
    </location>
</feature>
<dbReference type="SUPFAM" id="SSF54791">
    <property type="entry name" value="Eukaryotic type KH-domain (KH-domain type I)"/>
    <property type="match status" value="6"/>
</dbReference>
<dbReference type="Pfam" id="PF00013">
    <property type="entry name" value="KH_1"/>
    <property type="match status" value="3"/>
</dbReference>
<dbReference type="InterPro" id="IPR036612">
    <property type="entry name" value="KH_dom_type_1_sf"/>
</dbReference>
<feature type="region of interest" description="Disordered" evidence="3">
    <location>
        <begin position="127"/>
        <end position="147"/>
    </location>
</feature>
<feature type="compositionally biased region" description="Basic and acidic residues" evidence="3">
    <location>
        <begin position="130"/>
        <end position="147"/>
    </location>
</feature>
<dbReference type="PROSITE" id="PS50084">
    <property type="entry name" value="KH_TYPE_1"/>
    <property type="match status" value="7"/>
</dbReference>
<keyword evidence="2" id="KW-0694">RNA-binding</keyword>
<feature type="domain" description="K Homology" evidence="4">
    <location>
        <begin position="714"/>
        <end position="801"/>
    </location>
</feature>
<comment type="caution">
    <text evidence="5">The sequence shown here is derived from an EMBL/GenBank/DDBJ whole genome shotgun (WGS) entry which is preliminary data.</text>
</comment>
<sequence>MEPNPTTNGDLSTAERLMLQHQQSQTQPNGNHHLSYDEMRASSGNPPEPSTSGRPKSVKQPDMDSETAFPSLGTPSAAPKTAGGWGSGPALGARLGGGASGVTTATTNAFTETLVLFLSSIHIGPVPPQFRDKGPRAAGEKREEDPKTLPDVLRAIQRRHPTISLESSTSRDRVTILFRTPYNLPPLTAQTPPLVRAAHALAPEERILRARLELLTRVTRKIEKTILVPAVAKAFVVGPKGKVLRMIVESTGASVSVPPKESDDETELVPITIAGEESAVLDAEERIRAIVRERTNKLSAKLESIPSAFYARLDGPDPDRSELSELARLTLIEKHGLKEEDVNCRVQVPALDRLGRSGRSHFCLADDPEAEDETGANADPAIVVSGEREQVEVVLKLIQTVYDDFIRKTTKVEFELPKRQHRFLDAPTILEILTSTGSVVSLPPSNDPSEKVVVRGEKMANVQALGMVMTAANTKEVESLDLRSLFTALTDAESYARQLITYLATKSAQPKLRQIQESFKGKVQIYVPLPLTRGRSIEFVGEQAELVAKAKEAMAAHLTTTLKPECFEAVPVDYLLHRHLTNKKNVKLRTMLDQRGVELIIPPEQERSSTVLLVATRAAKAAEGVKKVKEEILRIVKELANIQTREFEIEERWHSFILGPNRTTLNAVIGEEKLVSVDLAKDLITIRGTKDEVERVEKELKRIGEEAKVNATINSFKTEFEVESKHVSHLVGKGGSTIAKLREELGVRVDFGDQTQPEIENGQSNVHRKKRTGGAIKVSIMIEGRKENVEEAKKRILAQTERLADEVSVSIPILAGVDRRSLVGKGGKYFTRLQDLHLVHINMPRSQSDEPGASVSDGGNKIVIRGPKKGVDAVKKELIELMDYEKEHGNTLTLSVPTKSIARIVGKGGATADRIKEESGITALDIDKGEATNGISQVVMRGTKQAIGVAKKMVNAIAAEVEDEDSVEMVIEKPFHQSLIGKGGAKLRELVKRAGGDDEDAKRVRFPRSHEQGQAGEVVYIKGSKKLVPKIKAELEAELARLKAQVVIGVRINRNSQPGLIGRGASGLKALEKKFGVAVYAPGWRDWATAPEPINAAEEELKGVDSAEIFKVFGTKEACLSAAQEMKSKTVLKERVSEVTVTVNVPKAIHHQVSQNGRFFREQPKSIRIDHGQVSTPAPFQVPSSLLAGVVDQVPTTRIDVEEDASSGTGIGWSVVEIPEPKTGDEEGMIPWNIHGPSNEEVEKVAKVVQDRVKKAEGSAKARPSHLAIAKVPSQSMARIIGRGGSGLMMLSTESGGGIVDVIGKSGSDKLSVVGSLEQLEVIRKILSRIIDQ</sequence>
<name>A0A9P6NNF3_9BASI</name>
<feature type="domain" description="K Homology" evidence="4">
    <location>
        <begin position="888"/>
        <end position="959"/>
    </location>
</feature>
<accession>A0A9P6NNF3</accession>
<dbReference type="CDD" id="cd00105">
    <property type="entry name" value="KH-I"/>
    <property type="match status" value="1"/>
</dbReference>
<feature type="domain" description="K Homology" evidence="4">
    <location>
        <begin position="1264"/>
        <end position="1332"/>
    </location>
</feature>
<evidence type="ECO:0000256" key="1">
    <source>
        <dbReference type="ARBA" id="ARBA00022737"/>
    </source>
</evidence>
<evidence type="ECO:0000313" key="6">
    <source>
        <dbReference type="Proteomes" id="UP000886653"/>
    </source>
</evidence>
<evidence type="ECO:0000313" key="5">
    <source>
        <dbReference type="EMBL" id="KAG0148752.1"/>
    </source>
</evidence>
<gene>
    <name evidence="5" type="ORF">CROQUDRAFT_654606</name>
</gene>
<evidence type="ECO:0000256" key="2">
    <source>
        <dbReference type="PROSITE-ProRule" id="PRU00117"/>
    </source>
</evidence>
<feature type="domain" description="K Homology" evidence="4">
    <location>
        <begin position="805"/>
        <end position="883"/>
    </location>
</feature>
<feature type="compositionally biased region" description="Polar residues" evidence="3">
    <location>
        <begin position="42"/>
        <end position="54"/>
    </location>
</feature>
<keyword evidence="6" id="KW-1185">Reference proteome</keyword>
<dbReference type="SMART" id="SM00322">
    <property type="entry name" value="KH"/>
    <property type="match status" value="10"/>
</dbReference>
<dbReference type="PANTHER" id="PTHR10627">
    <property type="entry name" value="SCP160"/>
    <property type="match status" value="1"/>
</dbReference>
<dbReference type="GO" id="GO:0005737">
    <property type="term" value="C:cytoplasm"/>
    <property type="evidence" value="ECO:0007669"/>
    <property type="project" value="TreeGrafter"/>
</dbReference>
<feature type="domain" description="K Homology" evidence="4">
    <location>
        <begin position="408"/>
        <end position="473"/>
    </location>
</feature>
<dbReference type="InterPro" id="IPR004088">
    <property type="entry name" value="KH_dom_type_1"/>
</dbReference>
<keyword evidence="1" id="KW-0677">Repeat</keyword>